<evidence type="ECO:0000256" key="3">
    <source>
        <dbReference type="PROSITE-ProRule" id="PRU00087"/>
    </source>
</evidence>
<dbReference type="InterPro" id="IPR017868">
    <property type="entry name" value="Filamin/ABP280_repeat-like"/>
</dbReference>
<keyword evidence="6" id="KW-1185">Reference proteome</keyword>
<keyword evidence="2" id="KW-0677">Repeat</keyword>
<dbReference type="EMBL" id="BMAV01026025">
    <property type="protein sequence ID" value="GFS46618.1"/>
    <property type="molecule type" value="Genomic_DNA"/>
</dbReference>
<proteinExistence type="inferred from homology"/>
<name>A0A8X6IHU7_9ARAC</name>
<reference evidence="5" key="1">
    <citation type="submission" date="2020-08" db="EMBL/GenBank/DDBJ databases">
        <title>Multicomponent nature underlies the extraordinary mechanical properties of spider dragline silk.</title>
        <authorList>
            <person name="Kono N."/>
            <person name="Nakamura H."/>
            <person name="Mori M."/>
            <person name="Yoshida Y."/>
            <person name="Ohtoshi R."/>
            <person name="Malay A.D."/>
            <person name="Moran D.A.P."/>
            <person name="Tomita M."/>
            <person name="Numata K."/>
            <person name="Arakawa K."/>
        </authorList>
    </citation>
    <scope>NUCLEOTIDE SEQUENCE</scope>
</reference>
<protein>
    <submittedName>
        <fullName evidence="5">Filamin-A</fullName>
    </submittedName>
</protein>
<dbReference type="AlphaFoldDB" id="A0A8X6IHU7"/>
<evidence type="ECO:0000313" key="6">
    <source>
        <dbReference type="Proteomes" id="UP000886998"/>
    </source>
</evidence>
<dbReference type="Gene3D" id="2.60.40.10">
    <property type="entry name" value="Immunoglobulins"/>
    <property type="match status" value="3"/>
</dbReference>
<dbReference type="OrthoDB" id="5334309at2759"/>
<dbReference type="InterPro" id="IPR044801">
    <property type="entry name" value="Filamin"/>
</dbReference>
<organism evidence="5 6">
    <name type="scientific">Trichonephila inaurata madagascariensis</name>
    <dbReference type="NCBI Taxonomy" id="2747483"/>
    <lineage>
        <taxon>Eukaryota</taxon>
        <taxon>Metazoa</taxon>
        <taxon>Ecdysozoa</taxon>
        <taxon>Arthropoda</taxon>
        <taxon>Chelicerata</taxon>
        <taxon>Arachnida</taxon>
        <taxon>Araneae</taxon>
        <taxon>Araneomorphae</taxon>
        <taxon>Entelegynae</taxon>
        <taxon>Araneoidea</taxon>
        <taxon>Nephilidae</taxon>
        <taxon>Trichonephila</taxon>
        <taxon>Trichonephila inaurata</taxon>
    </lineage>
</organism>
<dbReference type="FunFam" id="2.60.40.10:FF:000096">
    <property type="entry name" value="filamin-C isoform X2"/>
    <property type="match status" value="1"/>
</dbReference>
<feature type="region of interest" description="Disordered" evidence="4">
    <location>
        <begin position="185"/>
        <end position="205"/>
    </location>
</feature>
<dbReference type="InterPro" id="IPR014756">
    <property type="entry name" value="Ig_E-set"/>
</dbReference>
<dbReference type="Pfam" id="PF00630">
    <property type="entry name" value="Filamin"/>
    <property type="match status" value="3"/>
</dbReference>
<dbReference type="PANTHER" id="PTHR38537">
    <property type="entry name" value="JITTERBUG, ISOFORM N"/>
    <property type="match status" value="1"/>
</dbReference>
<evidence type="ECO:0000256" key="1">
    <source>
        <dbReference type="ARBA" id="ARBA00009238"/>
    </source>
</evidence>
<evidence type="ECO:0000313" key="5">
    <source>
        <dbReference type="EMBL" id="GFS46618.1"/>
    </source>
</evidence>
<dbReference type="PANTHER" id="PTHR38537:SF8">
    <property type="entry name" value="FILAMIN-A"/>
    <property type="match status" value="1"/>
</dbReference>
<gene>
    <name evidence="5" type="primary">cher</name>
    <name evidence="5" type="ORF">TNIN_184131</name>
</gene>
<dbReference type="Proteomes" id="UP000886998">
    <property type="component" value="Unassembled WGS sequence"/>
</dbReference>
<dbReference type="GO" id="GO:0051015">
    <property type="term" value="F:actin filament binding"/>
    <property type="evidence" value="ECO:0007669"/>
    <property type="project" value="InterPro"/>
</dbReference>
<evidence type="ECO:0000256" key="2">
    <source>
        <dbReference type="ARBA" id="ARBA00022737"/>
    </source>
</evidence>
<feature type="repeat" description="Filamin" evidence="3">
    <location>
        <begin position="1"/>
        <end position="64"/>
    </location>
</feature>
<dbReference type="PROSITE" id="PS50194">
    <property type="entry name" value="FILAMIN_REPEAT"/>
    <property type="match status" value="3"/>
</dbReference>
<dbReference type="SUPFAM" id="SSF81296">
    <property type="entry name" value="E set domains"/>
    <property type="match status" value="3"/>
</dbReference>
<dbReference type="GO" id="GO:0030036">
    <property type="term" value="P:actin cytoskeleton organization"/>
    <property type="evidence" value="ECO:0007669"/>
    <property type="project" value="InterPro"/>
</dbReference>
<dbReference type="SMART" id="SM00557">
    <property type="entry name" value="IG_FLMN"/>
    <property type="match status" value="3"/>
</dbReference>
<dbReference type="InterPro" id="IPR013783">
    <property type="entry name" value="Ig-like_fold"/>
</dbReference>
<comment type="similarity">
    <text evidence="1">Belongs to the filamin family.</text>
</comment>
<evidence type="ECO:0000256" key="4">
    <source>
        <dbReference type="SAM" id="MobiDB-lite"/>
    </source>
</evidence>
<accession>A0A8X6IHU7</accession>
<sequence length="286" mass="30971">MNGAKGLIDGKVVSPSGGEDDCFVSPIDEDSWALRFIPRENGIHQIHLRHNGTHIPQSPFRIVIGHDDADPAAVQASGNGLKECKSGVKTDFLINTCNAGAGQLAVTIDGPSKVSMDCTEVPDGYKVRYTPLAPGDYFVTIKYNGYHIVGSPFKVQCTGMAVAEPGTMESSSVVVETVVKQSKHKSDQLPRFRSNPSKVTSKGPGLKKAITHKMNSFQINCQDAGNNILFVSLYGPKGPCDEIHVKHSGRNIYNCTYMVKDRGEHILIAKYGNDHIPGSPFKVDCT</sequence>
<feature type="repeat" description="Filamin" evidence="3">
    <location>
        <begin position="66"/>
        <end position="157"/>
    </location>
</feature>
<comment type="caution">
    <text evidence="5">The sequence shown here is derived from an EMBL/GenBank/DDBJ whole genome shotgun (WGS) entry which is preliminary data.</text>
</comment>
<feature type="repeat" description="Filamin" evidence="3">
    <location>
        <begin position="191"/>
        <end position="285"/>
    </location>
</feature>
<dbReference type="InterPro" id="IPR001298">
    <property type="entry name" value="Filamin/ABP280_rpt"/>
</dbReference>